<proteinExistence type="predicted"/>
<dbReference type="RefSeq" id="WP_350934346.1">
    <property type="nucleotide sequence ID" value="NZ_CP157762.1"/>
</dbReference>
<accession>A0AAU8HIW9</accession>
<gene>
    <name evidence="2" type="ORF">ABUL08_03230</name>
    <name evidence="1" type="ORF">VK199_03225</name>
</gene>
<reference evidence="2" key="2">
    <citation type="submission" date="2024-06" db="EMBL/GenBank/DDBJ databases">
        <title>Micromonospora mangrovi CCTCC AA 2012012 genome sequences.</title>
        <authorList>
            <person name="Gao J."/>
        </authorList>
    </citation>
    <scope>NUCLEOTIDE SEQUENCE</scope>
    <source>
        <strain evidence="2">CCTCC AA 2012012</strain>
    </source>
</reference>
<dbReference type="Gene3D" id="1.10.600.10">
    <property type="entry name" value="Farnesyl Diphosphate Synthase"/>
    <property type="match status" value="1"/>
</dbReference>
<dbReference type="EMBL" id="CP157762">
    <property type="protein sequence ID" value="XBP94437.1"/>
    <property type="molecule type" value="Genomic_DNA"/>
</dbReference>
<dbReference type="AlphaFoldDB" id="A0AAU8HIW9"/>
<evidence type="ECO:0000313" key="2">
    <source>
        <dbReference type="EMBL" id="XCH75136.1"/>
    </source>
</evidence>
<evidence type="ECO:0000313" key="1">
    <source>
        <dbReference type="EMBL" id="XBP94437.1"/>
    </source>
</evidence>
<organism evidence="2">
    <name type="scientific">Micromonospora sp. CCTCC AA 2012012</name>
    <dbReference type="NCBI Taxonomy" id="3111921"/>
    <lineage>
        <taxon>Bacteria</taxon>
        <taxon>Bacillati</taxon>
        <taxon>Actinomycetota</taxon>
        <taxon>Actinomycetes</taxon>
        <taxon>Micromonosporales</taxon>
        <taxon>Micromonosporaceae</taxon>
        <taxon>Micromonospora</taxon>
    </lineage>
</organism>
<dbReference type="Pfam" id="PF19086">
    <property type="entry name" value="Terpene_syn_C_2"/>
    <property type="match status" value="1"/>
</dbReference>
<reference evidence="1" key="1">
    <citation type="submission" date="2024-01" db="EMBL/GenBank/DDBJ databases">
        <title>The genome sequence of Micromonospora mangrovi CCTCC AA 2012012.</title>
        <authorList>
            <person name="Gao J."/>
        </authorList>
    </citation>
    <scope>NUCLEOTIDE SEQUENCE</scope>
    <source>
        <strain evidence="1">CCTCC AA 2012012</strain>
    </source>
</reference>
<sequence>MTAPPAAASGTLDGGAPSASVAEQGRICALATRGLRDLQDVAARHPGLFSAETFDPALLSSVATAIAFTAPWYPASRLRLTTRVLLWVFAADWAIDTRAGSADEVRRTVAECLAVADGAPPPPGAELAHLLAEIRDELTTAPAWAALRTVWRDELDRMFRAVAREWEWKNLPADPVTGRPALSLDGYLDNADNLACSFVNVTHWIAVGDPDCVDHLTELRSVGRDVQRVLRLVNDLATYRRDVEWGDLNALLLVAEPTEVTDRLTELAADCRERISALADRSPRQAEYLHRQISYTSGFYQLSDFWGAAR</sequence>
<protein>
    <submittedName>
        <fullName evidence="2">Terpene synthase family protein</fullName>
    </submittedName>
</protein>
<dbReference type="EMBL" id="CP159342">
    <property type="protein sequence ID" value="XCH75136.1"/>
    <property type="molecule type" value="Genomic_DNA"/>
</dbReference>
<name>A0AAU8HIW9_9ACTN</name>
<dbReference type="InterPro" id="IPR008949">
    <property type="entry name" value="Isoprenoid_synthase_dom_sf"/>
</dbReference>
<dbReference type="SUPFAM" id="SSF48576">
    <property type="entry name" value="Terpenoid synthases"/>
    <property type="match status" value="1"/>
</dbReference>